<name>A0A106Q301_9BURK</name>
<gene>
    <name evidence="1" type="ORF">WL29_31905</name>
</gene>
<proteinExistence type="predicted"/>
<reference evidence="1 2" key="1">
    <citation type="submission" date="2015-11" db="EMBL/GenBank/DDBJ databases">
        <title>Expanding the genomic diversity of Burkholderia species for the development of highly accurate diagnostics.</title>
        <authorList>
            <person name="Sahl J."/>
            <person name="Keim P."/>
            <person name="Wagner D."/>
        </authorList>
    </citation>
    <scope>NUCLEOTIDE SEQUENCE [LARGE SCALE GENOMIC DNA]</scope>
    <source>
        <strain evidence="1 2">MSMB2087WGS</strain>
    </source>
</reference>
<evidence type="ECO:0000313" key="1">
    <source>
        <dbReference type="EMBL" id="KWA79055.1"/>
    </source>
</evidence>
<dbReference type="SUPFAM" id="SSF56935">
    <property type="entry name" value="Porins"/>
    <property type="match status" value="1"/>
</dbReference>
<sequence length="64" mass="6710">MRSVPERGHDTALLYTSKTLDSATGHNAGHQFAMTDTGLTPTTFGLTGAEDLGGGLEAIFKRST</sequence>
<dbReference type="InterPro" id="IPR023614">
    <property type="entry name" value="Porin_dom_sf"/>
</dbReference>
<dbReference type="Proteomes" id="UP000060630">
    <property type="component" value="Unassembled WGS sequence"/>
</dbReference>
<organism evidence="1 2">
    <name type="scientific">Burkholderia ubonensis</name>
    <dbReference type="NCBI Taxonomy" id="101571"/>
    <lineage>
        <taxon>Bacteria</taxon>
        <taxon>Pseudomonadati</taxon>
        <taxon>Pseudomonadota</taxon>
        <taxon>Betaproteobacteria</taxon>
        <taxon>Burkholderiales</taxon>
        <taxon>Burkholderiaceae</taxon>
        <taxon>Burkholderia</taxon>
        <taxon>Burkholderia cepacia complex</taxon>
    </lineage>
</organism>
<dbReference type="Gene3D" id="2.40.160.10">
    <property type="entry name" value="Porin"/>
    <property type="match status" value="1"/>
</dbReference>
<dbReference type="EMBL" id="LPHD01000126">
    <property type="protein sequence ID" value="KWA79055.1"/>
    <property type="molecule type" value="Genomic_DNA"/>
</dbReference>
<comment type="caution">
    <text evidence="1">The sequence shown here is derived from an EMBL/GenBank/DDBJ whole genome shotgun (WGS) entry which is preliminary data.</text>
</comment>
<evidence type="ECO:0000313" key="2">
    <source>
        <dbReference type="Proteomes" id="UP000060630"/>
    </source>
</evidence>
<protein>
    <submittedName>
        <fullName evidence="1">Uncharacterized protein</fullName>
    </submittedName>
</protein>
<dbReference type="AlphaFoldDB" id="A0A106Q301"/>
<accession>A0A106Q301</accession>